<evidence type="ECO:0000256" key="3">
    <source>
        <dbReference type="ARBA" id="ARBA00012261"/>
    </source>
</evidence>
<dbReference type="InterPro" id="IPR005794">
    <property type="entry name" value="Fmt"/>
</dbReference>
<organism evidence="11 12">
    <name type="scientific">Nonlabens marinus S1-08</name>
    <dbReference type="NCBI Taxonomy" id="1454201"/>
    <lineage>
        <taxon>Bacteria</taxon>
        <taxon>Pseudomonadati</taxon>
        <taxon>Bacteroidota</taxon>
        <taxon>Flavobacteriia</taxon>
        <taxon>Flavobacteriales</taxon>
        <taxon>Flavobacteriaceae</taxon>
        <taxon>Nonlabens</taxon>
    </lineage>
</organism>
<dbReference type="InterPro" id="IPR036477">
    <property type="entry name" value="Formyl_transf_N_sf"/>
</dbReference>
<evidence type="ECO:0000259" key="10">
    <source>
        <dbReference type="Pfam" id="PF02911"/>
    </source>
</evidence>
<gene>
    <name evidence="8" type="primary">fmt</name>
    <name evidence="11" type="ORF">NMS_2459</name>
</gene>
<dbReference type="CDD" id="cd08646">
    <property type="entry name" value="FMT_core_Met-tRNA-FMT_N"/>
    <property type="match status" value="1"/>
</dbReference>
<dbReference type="GO" id="GO:0004479">
    <property type="term" value="F:methionyl-tRNA formyltransferase activity"/>
    <property type="evidence" value="ECO:0007669"/>
    <property type="project" value="UniProtKB-UniRule"/>
</dbReference>
<evidence type="ECO:0000313" key="11">
    <source>
        <dbReference type="EMBL" id="BAO56468.1"/>
    </source>
</evidence>
<dbReference type="InterPro" id="IPR011034">
    <property type="entry name" value="Formyl_transferase-like_C_sf"/>
</dbReference>
<proteinExistence type="inferred from homology"/>
<dbReference type="OrthoDB" id="9802815at2"/>
<keyword evidence="5 8" id="KW-0808">Transferase</keyword>
<dbReference type="Gene3D" id="3.40.50.170">
    <property type="entry name" value="Formyl transferase, N-terminal domain"/>
    <property type="match status" value="1"/>
</dbReference>
<dbReference type="CDD" id="cd08704">
    <property type="entry name" value="Met_tRNA_FMT_C"/>
    <property type="match status" value="1"/>
</dbReference>
<dbReference type="InterPro" id="IPR002376">
    <property type="entry name" value="Formyl_transf_N"/>
</dbReference>
<dbReference type="EC" id="2.1.2.9" evidence="3 8"/>
<evidence type="ECO:0000256" key="6">
    <source>
        <dbReference type="ARBA" id="ARBA00022917"/>
    </source>
</evidence>
<feature type="binding site" evidence="8">
    <location>
        <begin position="112"/>
        <end position="115"/>
    </location>
    <ligand>
        <name>(6S)-5,6,7,8-tetrahydrofolate</name>
        <dbReference type="ChEBI" id="CHEBI:57453"/>
    </ligand>
</feature>
<dbReference type="Proteomes" id="UP000031760">
    <property type="component" value="Chromosome"/>
</dbReference>
<dbReference type="RefSeq" id="WP_041496958.1">
    <property type="nucleotide sequence ID" value="NZ_AP014548.1"/>
</dbReference>
<name>W8VWM6_9FLAO</name>
<accession>W8VWM6</accession>
<evidence type="ECO:0000313" key="12">
    <source>
        <dbReference type="Proteomes" id="UP000031760"/>
    </source>
</evidence>
<dbReference type="PANTHER" id="PTHR11138:SF5">
    <property type="entry name" value="METHIONYL-TRNA FORMYLTRANSFERASE, MITOCHONDRIAL"/>
    <property type="match status" value="1"/>
</dbReference>
<dbReference type="HOGENOM" id="CLU_033347_1_1_10"/>
<feature type="domain" description="Formyl transferase N-terminal" evidence="9">
    <location>
        <begin position="6"/>
        <end position="178"/>
    </location>
</feature>
<dbReference type="Pfam" id="PF02911">
    <property type="entry name" value="Formyl_trans_C"/>
    <property type="match status" value="1"/>
</dbReference>
<comment type="catalytic activity">
    <reaction evidence="7 8">
        <text>L-methionyl-tRNA(fMet) + (6R)-10-formyltetrahydrofolate = N-formyl-L-methionyl-tRNA(fMet) + (6S)-5,6,7,8-tetrahydrofolate + H(+)</text>
        <dbReference type="Rhea" id="RHEA:24380"/>
        <dbReference type="Rhea" id="RHEA-COMP:9952"/>
        <dbReference type="Rhea" id="RHEA-COMP:9953"/>
        <dbReference type="ChEBI" id="CHEBI:15378"/>
        <dbReference type="ChEBI" id="CHEBI:57453"/>
        <dbReference type="ChEBI" id="CHEBI:78530"/>
        <dbReference type="ChEBI" id="CHEBI:78844"/>
        <dbReference type="ChEBI" id="CHEBI:195366"/>
        <dbReference type="EC" id="2.1.2.9"/>
    </reaction>
</comment>
<dbReference type="SUPFAM" id="SSF53328">
    <property type="entry name" value="Formyltransferase"/>
    <property type="match status" value="1"/>
</dbReference>
<feature type="domain" description="Formyl transferase C-terminal" evidence="10">
    <location>
        <begin position="212"/>
        <end position="306"/>
    </location>
</feature>
<keyword evidence="6 8" id="KW-0648">Protein biosynthesis</keyword>
<dbReference type="NCBIfam" id="TIGR00460">
    <property type="entry name" value="fmt"/>
    <property type="match status" value="1"/>
</dbReference>
<evidence type="ECO:0000259" key="9">
    <source>
        <dbReference type="Pfam" id="PF00551"/>
    </source>
</evidence>
<dbReference type="GO" id="GO:0005829">
    <property type="term" value="C:cytosol"/>
    <property type="evidence" value="ECO:0007669"/>
    <property type="project" value="TreeGrafter"/>
</dbReference>
<comment type="similarity">
    <text evidence="2 8">Belongs to the Fmt family.</text>
</comment>
<dbReference type="PANTHER" id="PTHR11138">
    <property type="entry name" value="METHIONYL-TRNA FORMYLTRANSFERASE"/>
    <property type="match status" value="1"/>
</dbReference>
<dbReference type="STRING" id="1454201.NMS_2459"/>
<evidence type="ECO:0000256" key="4">
    <source>
        <dbReference type="ARBA" id="ARBA00016014"/>
    </source>
</evidence>
<comment type="function">
    <text evidence="1 8">Attaches a formyl group to the free amino group of methionyl-tRNA(fMet). The formyl group appears to play a dual role in the initiator identity of N-formylmethionyl-tRNA by promoting its recognition by IF2 and preventing the misappropriation of this tRNA by the elongation apparatus.</text>
</comment>
<dbReference type="InterPro" id="IPR041711">
    <property type="entry name" value="Met-tRNA-FMT_N"/>
</dbReference>
<protein>
    <recommendedName>
        <fullName evidence="4 8">Methionyl-tRNA formyltransferase</fullName>
        <ecNumber evidence="3 8">2.1.2.9</ecNumber>
    </recommendedName>
</protein>
<dbReference type="Pfam" id="PF00551">
    <property type="entry name" value="Formyl_trans_N"/>
    <property type="match status" value="1"/>
</dbReference>
<dbReference type="InterPro" id="IPR044135">
    <property type="entry name" value="Met-tRNA-FMT_C"/>
</dbReference>
<keyword evidence="12" id="KW-1185">Reference proteome</keyword>
<dbReference type="InterPro" id="IPR037022">
    <property type="entry name" value="Formyl_trans_C_sf"/>
</dbReference>
<dbReference type="SUPFAM" id="SSF50486">
    <property type="entry name" value="FMT C-terminal domain-like"/>
    <property type="match status" value="1"/>
</dbReference>
<evidence type="ECO:0000256" key="1">
    <source>
        <dbReference type="ARBA" id="ARBA00002606"/>
    </source>
</evidence>
<dbReference type="Gene3D" id="3.10.25.10">
    <property type="entry name" value="Formyl transferase, C-terminal domain"/>
    <property type="match status" value="1"/>
</dbReference>
<dbReference type="AlphaFoldDB" id="W8VWM6"/>
<dbReference type="HAMAP" id="MF_00182">
    <property type="entry name" value="Formyl_trans"/>
    <property type="match status" value="1"/>
</dbReference>
<reference evidence="11 12" key="1">
    <citation type="journal article" date="2014" name="Proc. Natl. Acad. Sci. U.S.A.">
        <title>Functional characterization of flavobacteria rhodopsins reveals a unique class of light-driven chloride pump in bacteria.</title>
        <authorList>
            <person name="Yoshizawa S."/>
            <person name="Kumagai Y."/>
            <person name="Kim H."/>
            <person name="Ogura Y."/>
            <person name="Hayashi T."/>
            <person name="Iwasaki W."/>
            <person name="DeLong E.F."/>
            <person name="Kogure K."/>
        </authorList>
    </citation>
    <scope>NUCLEOTIDE SEQUENCE [LARGE SCALE GENOMIC DNA]</scope>
    <source>
        <strain evidence="11 12">S1-08</strain>
    </source>
</reference>
<dbReference type="KEGG" id="nmf:NMS_2459"/>
<evidence type="ECO:0000256" key="7">
    <source>
        <dbReference type="ARBA" id="ARBA00048558"/>
    </source>
</evidence>
<dbReference type="InterPro" id="IPR005793">
    <property type="entry name" value="Formyl_trans_C"/>
</dbReference>
<dbReference type="EMBL" id="AP014548">
    <property type="protein sequence ID" value="BAO56468.1"/>
    <property type="molecule type" value="Genomic_DNA"/>
</dbReference>
<evidence type="ECO:0000256" key="8">
    <source>
        <dbReference type="HAMAP-Rule" id="MF_00182"/>
    </source>
</evidence>
<evidence type="ECO:0000256" key="2">
    <source>
        <dbReference type="ARBA" id="ARBA00010699"/>
    </source>
</evidence>
<sequence>MNRSLKIVFYGTPEFATGVLKKLAESDHQVVGVVTAPDKPAGRGRQLQQSHVKTFAEKKGLNILQPTNLKSEEFIEQLKTLGADLQVVVAFRMLPERVWSMPPLGTFNLHASLLPQYRGAAPINWAIINREEKTGVTTFFIDEQIDTGAIIDQVSCNIEEEETVGTLYGKLMELGANLSLKTVNDIANGPIQTKIQKEAQDLKEAPKLNALNTTLDFNQTAGEVDAMVRGLNPFPIAKAVLIDEEHQNIKIYQTQIIRRPHKMSPGSIVVENGKIKVACATDFIDIFELQLPNKKRMKASDLLNGFQFSPNARFDKA</sequence>
<evidence type="ECO:0000256" key="5">
    <source>
        <dbReference type="ARBA" id="ARBA00022679"/>
    </source>
</evidence>